<dbReference type="InterPro" id="IPR041854">
    <property type="entry name" value="BFD-like_2Fe2S-bd_dom_sf"/>
</dbReference>
<name>A0A0L1KC83_9SPHN</name>
<accession>A0A0L1KC83</accession>
<dbReference type="EMBL" id="JYNE01000026">
    <property type="protein sequence ID" value="KNH01548.1"/>
    <property type="molecule type" value="Genomic_DNA"/>
</dbReference>
<evidence type="ECO:0000313" key="3">
    <source>
        <dbReference type="Proteomes" id="UP000037446"/>
    </source>
</evidence>
<dbReference type="Gene3D" id="1.10.10.1100">
    <property type="entry name" value="BFD-like [2Fe-2S]-binding domain"/>
    <property type="match status" value="1"/>
</dbReference>
<organism evidence="2 3">
    <name type="scientific">Qipengyuania citrea LAMA 915</name>
    <dbReference type="NCBI Taxonomy" id="1306953"/>
    <lineage>
        <taxon>Bacteria</taxon>
        <taxon>Pseudomonadati</taxon>
        <taxon>Pseudomonadota</taxon>
        <taxon>Alphaproteobacteria</taxon>
        <taxon>Sphingomonadales</taxon>
        <taxon>Erythrobacteraceae</taxon>
        <taxon>Qipengyuania</taxon>
    </lineage>
</organism>
<dbReference type="AlphaFoldDB" id="A0A0L1KC83"/>
<dbReference type="InterPro" id="IPR007419">
    <property type="entry name" value="BFD-like_2Fe2S-bd_dom"/>
</dbReference>
<protein>
    <recommendedName>
        <fullName evidence="1">BFD-like [2Fe-2S]-binding domain-containing protein</fullName>
    </recommendedName>
</protein>
<dbReference type="Proteomes" id="UP000037446">
    <property type="component" value="Unassembled WGS sequence"/>
</dbReference>
<proteinExistence type="predicted"/>
<dbReference type="Pfam" id="PF04324">
    <property type="entry name" value="Fer2_BFD"/>
    <property type="match status" value="1"/>
</dbReference>
<reference evidence="2" key="1">
    <citation type="submission" date="2015-02" db="EMBL/GenBank/DDBJ databases">
        <authorList>
            <person name="Chooi Y.-H."/>
        </authorList>
    </citation>
    <scope>NUCLEOTIDE SEQUENCE [LARGE SCALE GENOMIC DNA]</scope>
    <source>
        <strain evidence="2">LAMA 915</strain>
    </source>
</reference>
<gene>
    <name evidence="2" type="ORF">J121_681</name>
</gene>
<comment type="caution">
    <text evidence="2">The sequence shown here is derived from an EMBL/GenBank/DDBJ whole genome shotgun (WGS) entry which is preliminary data.</text>
</comment>
<dbReference type="RefSeq" id="WP_050600848.1">
    <property type="nucleotide sequence ID" value="NZ_JYNE01000026.1"/>
</dbReference>
<dbReference type="STRING" id="1306953.J121_681"/>
<sequence length="62" mass="6640">MYVCICNAIRESDLRRAARHVSGDAETCYAALGKPACCGTCLEEADEILQEEREMGCVAAAA</sequence>
<feature type="domain" description="BFD-like [2Fe-2S]-binding" evidence="1">
    <location>
        <begin position="2"/>
        <end position="51"/>
    </location>
</feature>
<evidence type="ECO:0000313" key="2">
    <source>
        <dbReference type="EMBL" id="KNH01548.1"/>
    </source>
</evidence>
<dbReference type="PATRIC" id="fig|1306953.7.peg.691"/>
<evidence type="ECO:0000259" key="1">
    <source>
        <dbReference type="Pfam" id="PF04324"/>
    </source>
</evidence>